<organism evidence="1 2">
    <name type="scientific">Mycolicibacterium conceptionense</name>
    <dbReference type="NCBI Taxonomy" id="451644"/>
    <lineage>
        <taxon>Bacteria</taxon>
        <taxon>Bacillati</taxon>
        <taxon>Actinomycetota</taxon>
        <taxon>Actinomycetes</taxon>
        <taxon>Mycobacteriales</taxon>
        <taxon>Mycobacteriaceae</taxon>
        <taxon>Mycolicibacterium</taxon>
    </lineage>
</organism>
<evidence type="ECO:0000313" key="1">
    <source>
        <dbReference type="EMBL" id="CQD16239.1"/>
    </source>
</evidence>
<dbReference type="EMBL" id="CTEF01000002">
    <property type="protein sequence ID" value="CQD16239.1"/>
    <property type="molecule type" value="Genomic_DNA"/>
</dbReference>
<proteinExistence type="predicted"/>
<accession>A0A0U1DH35</accession>
<gene>
    <name evidence="1" type="ORF">BN970_03444</name>
</gene>
<dbReference type="PROSITE" id="PS51257">
    <property type="entry name" value="PROKAR_LIPOPROTEIN"/>
    <property type="match status" value="1"/>
</dbReference>
<reference evidence="1 2" key="1">
    <citation type="submission" date="2015-03" db="EMBL/GenBank/DDBJ databases">
        <authorList>
            <person name="Murphy D."/>
        </authorList>
    </citation>
    <scope>NUCLEOTIDE SEQUENCE [LARGE SCALE GENOMIC DNA]</scope>
    <source>
        <strain evidence="1 2">D16</strain>
    </source>
</reference>
<evidence type="ECO:0000313" key="2">
    <source>
        <dbReference type="Proteomes" id="UP000182227"/>
    </source>
</evidence>
<dbReference type="Proteomes" id="UP000182227">
    <property type="component" value="Unassembled WGS sequence"/>
</dbReference>
<dbReference type="AlphaFoldDB" id="A0A0U1DH35"/>
<protein>
    <submittedName>
        <fullName evidence="1">Uncharacterized protein</fullName>
    </submittedName>
</protein>
<name>A0A0U1DH35_9MYCO</name>
<sequence length="319" mass="33827" precursor="true">MTRAIAAIALVVTGLLSGCFIGPGKDNGADRLKDTVAAMPGVTSAGFATNDAELATVTLPNLFVTMTSATPGQIRAVVDTLKNNPHEDLDTVNIRVAEKPLILVSGTVADLDARQFVDDVERLRQLTPAVGPAAVVKWTRDDIPDGNLYVSRESPLPVTLAMIRESLGSIGLAEIYPGASSSVQRWRIYFPFSPEEERRVSSQLDSLPVQVGAVTVSSGVITELNVAVTDFQAVEPAMKDVIGRLGAGPDSPLMLSWQVGQIFLPAAPDGTVHVGACGYPGTARGDSLSSAEKELQQRLRAQFDTCLDRSTSPPVYRAS</sequence>